<evidence type="ECO:0000313" key="1">
    <source>
        <dbReference type="EMBL" id="KAF5724597.1"/>
    </source>
</evidence>
<dbReference type="OrthoDB" id="3946009at2759"/>
<organism evidence="1 2">
    <name type="scientific">Fusarium mundagurra</name>
    <dbReference type="NCBI Taxonomy" id="1567541"/>
    <lineage>
        <taxon>Eukaryota</taxon>
        <taxon>Fungi</taxon>
        <taxon>Dikarya</taxon>
        <taxon>Ascomycota</taxon>
        <taxon>Pezizomycotina</taxon>
        <taxon>Sordariomycetes</taxon>
        <taxon>Hypocreomycetidae</taxon>
        <taxon>Hypocreales</taxon>
        <taxon>Nectriaceae</taxon>
        <taxon>Fusarium</taxon>
        <taxon>Fusarium fujikuroi species complex</taxon>
    </lineage>
</organism>
<sequence length="449" mass="51310">MDGCLCNTIHTLAEDYNEAKAKGLIPALNRHLEDLRQFLAQASSLSRQLQYEITPRNQRTSKAHFGDKVDLTPVDRVFSRFENDVTDFWAGSDDRVHLELRRRLACVVIFLRSKLDAQILASPQVAEVFPGVRTFIDLRDSGRNYERYLSVDDEEVFIHLPSLDPSFERYNELVQRLVVSQLCDPQSPAGHHNLFNDFTSFVPAQDQLCLIMYALGSTDIPAVLLKGIPLPQRRWNTDGEVDQTSATQFGLPETLIDLLCNEAKISEAIAGPYVVDRLQADNTIAWSLSPERMSSLEETLTPQTIEVLDMTALKLICFVYPLCYEGNTDWSMPNYLHASVVLFRRILHRVDGELAKSEAHIRDFLWRGPRLSTRRDHALEGRLHISQMENKIKCYDTDVPSFAYKWEAKQPLSSLYMEVTSQLQSTAARYFQSIGDFAGRDRLWSSFCH</sequence>
<dbReference type="Proteomes" id="UP000544331">
    <property type="component" value="Unassembled WGS sequence"/>
</dbReference>
<keyword evidence="2" id="KW-1185">Reference proteome</keyword>
<evidence type="ECO:0000313" key="2">
    <source>
        <dbReference type="Proteomes" id="UP000544331"/>
    </source>
</evidence>
<dbReference type="AlphaFoldDB" id="A0A8H5Z5P0"/>
<gene>
    <name evidence="1" type="ORF">FMUND_640</name>
</gene>
<dbReference type="EMBL" id="JAAOAN010000030">
    <property type="protein sequence ID" value="KAF5724597.1"/>
    <property type="molecule type" value="Genomic_DNA"/>
</dbReference>
<accession>A0A8H5Z5P0</accession>
<name>A0A8H5Z5P0_9HYPO</name>
<protein>
    <submittedName>
        <fullName evidence="1">ABC multidrug transporter</fullName>
    </submittedName>
</protein>
<comment type="caution">
    <text evidence="1">The sequence shown here is derived from an EMBL/GenBank/DDBJ whole genome shotgun (WGS) entry which is preliminary data.</text>
</comment>
<proteinExistence type="predicted"/>
<reference evidence="1 2" key="1">
    <citation type="submission" date="2020-05" db="EMBL/GenBank/DDBJ databases">
        <title>Identification and distribution of gene clusters putatively required for synthesis of sphingolipid metabolism inhibitors in phylogenetically diverse species of the filamentous fungus Fusarium.</title>
        <authorList>
            <person name="Kim H.-S."/>
            <person name="Busman M."/>
            <person name="Brown D.W."/>
            <person name="Divon H."/>
            <person name="Uhlig S."/>
            <person name="Proctor R.H."/>
        </authorList>
    </citation>
    <scope>NUCLEOTIDE SEQUENCE [LARGE SCALE GENOMIC DNA]</scope>
    <source>
        <strain evidence="1 2">NRRL 66235</strain>
    </source>
</reference>